<dbReference type="Pfam" id="PF02163">
    <property type="entry name" value="Peptidase_M50"/>
    <property type="match status" value="2"/>
</dbReference>
<dbReference type="CDD" id="cd06161">
    <property type="entry name" value="S2P-M50_SpoIVFB"/>
    <property type="match status" value="1"/>
</dbReference>
<comment type="subcellular location">
    <subcellularLocation>
        <location evidence="2">Membrane</location>
        <topology evidence="2">Multi-pass membrane protein</topology>
    </subcellularLocation>
</comment>
<keyword evidence="6" id="KW-0479">Metal-binding</keyword>
<feature type="transmembrane region" description="Helical" evidence="12">
    <location>
        <begin position="6"/>
        <end position="34"/>
    </location>
</feature>
<evidence type="ECO:0000256" key="6">
    <source>
        <dbReference type="ARBA" id="ARBA00022723"/>
    </source>
</evidence>
<reference evidence="14 15" key="1">
    <citation type="submission" date="2016-09" db="EMBL/GenBank/DDBJ databases">
        <title>Desulfuribacillus arsenicus sp. nov., an obligately anaerobic, dissimilatory arsenic- and antimonate-reducing bacterium isolated from anoxic sediments.</title>
        <authorList>
            <person name="Abin C.A."/>
            <person name="Hollibaugh J.T."/>
        </authorList>
    </citation>
    <scope>NUCLEOTIDE SEQUENCE [LARGE SCALE GENOMIC DNA]</scope>
    <source>
        <strain evidence="14 15">MLFW-2</strain>
    </source>
</reference>
<feature type="domain" description="Peptidase M50" evidence="13">
    <location>
        <begin position="107"/>
        <end position="154"/>
    </location>
</feature>
<dbReference type="InterPro" id="IPR008915">
    <property type="entry name" value="Peptidase_M50"/>
</dbReference>
<evidence type="ECO:0000256" key="8">
    <source>
        <dbReference type="ARBA" id="ARBA00022833"/>
    </source>
</evidence>
<evidence type="ECO:0000256" key="2">
    <source>
        <dbReference type="ARBA" id="ARBA00004141"/>
    </source>
</evidence>
<keyword evidence="10" id="KW-0482">Metalloprotease</keyword>
<keyword evidence="15" id="KW-1185">Reference proteome</keyword>
<protein>
    <recommendedName>
        <fullName evidence="13">Peptidase M50 domain-containing protein</fullName>
    </recommendedName>
</protein>
<dbReference type="GO" id="GO:0046872">
    <property type="term" value="F:metal ion binding"/>
    <property type="evidence" value="ECO:0007669"/>
    <property type="project" value="UniProtKB-KW"/>
</dbReference>
<comment type="cofactor">
    <cofactor evidence="1">
        <name>Zn(2+)</name>
        <dbReference type="ChEBI" id="CHEBI:29105"/>
    </cofactor>
</comment>
<keyword evidence="9 12" id="KW-1133">Transmembrane helix</keyword>
<evidence type="ECO:0000259" key="13">
    <source>
        <dbReference type="Pfam" id="PF02163"/>
    </source>
</evidence>
<evidence type="ECO:0000256" key="9">
    <source>
        <dbReference type="ARBA" id="ARBA00022989"/>
    </source>
</evidence>
<sequence length="284" mass="32343">MKLRIHWLFIAFLIYIGYTGQLFEALLFFVIVVIHELGHVFVAKSFGWRVTEIEFLPFGGVAKVDWSFKGWPKEEKLVAIAGPINNLIMIAICLGLYQAGIVERELTLFFVKANLLIAGFNLLPALPLDGGRIFRAMLSQEHGWLEGTKIAYRYSFGIGGMLIAIGVIMLMFGYLNITFLVLGTFLLIATYIDRKQSKYQQMYLFLHKNYNQQEKVNSSTAIKHISVPKEERISKVLKVFSPGITTIVWVMDNNKIIGTLTDFEILEKVFDKEVPVHETVSKIL</sequence>
<dbReference type="OrthoDB" id="166377at2"/>
<proteinExistence type="inferred from homology"/>
<feature type="transmembrane region" description="Helical" evidence="12">
    <location>
        <begin position="109"/>
        <end position="129"/>
    </location>
</feature>
<accession>A0A1E5L291</accession>
<feature type="domain" description="Peptidase M50" evidence="13">
    <location>
        <begin position="25"/>
        <end position="97"/>
    </location>
</feature>
<keyword evidence="4" id="KW-0645">Protease</keyword>
<dbReference type="Proteomes" id="UP000095255">
    <property type="component" value="Unassembled WGS sequence"/>
</dbReference>
<evidence type="ECO:0000256" key="5">
    <source>
        <dbReference type="ARBA" id="ARBA00022692"/>
    </source>
</evidence>
<keyword evidence="5 12" id="KW-0812">Transmembrane</keyword>
<evidence type="ECO:0000256" key="3">
    <source>
        <dbReference type="ARBA" id="ARBA00007931"/>
    </source>
</evidence>
<dbReference type="STRING" id="1390249.BHU72_12615"/>
<dbReference type="GO" id="GO:0016020">
    <property type="term" value="C:membrane"/>
    <property type="evidence" value="ECO:0007669"/>
    <property type="project" value="UniProtKB-SubCell"/>
</dbReference>
<feature type="transmembrane region" description="Helical" evidence="12">
    <location>
        <begin position="77"/>
        <end position="97"/>
    </location>
</feature>
<keyword evidence="7" id="KW-0378">Hydrolase</keyword>
<dbReference type="AlphaFoldDB" id="A0A1E5L291"/>
<evidence type="ECO:0000313" key="15">
    <source>
        <dbReference type="Proteomes" id="UP000095255"/>
    </source>
</evidence>
<keyword evidence="8" id="KW-0862">Zinc</keyword>
<evidence type="ECO:0000256" key="11">
    <source>
        <dbReference type="ARBA" id="ARBA00023136"/>
    </source>
</evidence>
<feature type="transmembrane region" description="Helical" evidence="12">
    <location>
        <begin position="174"/>
        <end position="192"/>
    </location>
</feature>
<evidence type="ECO:0000256" key="12">
    <source>
        <dbReference type="SAM" id="Phobius"/>
    </source>
</evidence>
<keyword evidence="11 12" id="KW-0472">Membrane</keyword>
<dbReference type="PANTHER" id="PTHR39188:SF3">
    <property type="entry name" value="STAGE IV SPORULATION PROTEIN FB"/>
    <property type="match status" value="1"/>
</dbReference>
<organism evidence="14 15">
    <name type="scientific">Desulfuribacillus stibiiarsenatis</name>
    <dbReference type="NCBI Taxonomy" id="1390249"/>
    <lineage>
        <taxon>Bacteria</taxon>
        <taxon>Bacillati</taxon>
        <taxon>Bacillota</taxon>
        <taxon>Desulfuribacillia</taxon>
        <taxon>Desulfuribacillales</taxon>
        <taxon>Desulfuribacillaceae</taxon>
        <taxon>Desulfuribacillus</taxon>
    </lineage>
</organism>
<dbReference type="EMBL" id="MJAT01000040">
    <property type="protein sequence ID" value="OEH84240.1"/>
    <property type="molecule type" value="Genomic_DNA"/>
</dbReference>
<comment type="caution">
    <text evidence="14">The sequence shown here is derived from an EMBL/GenBank/DDBJ whole genome shotgun (WGS) entry which is preliminary data.</text>
</comment>
<dbReference type="GO" id="GO:0008237">
    <property type="term" value="F:metallopeptidase activity"/>
    <property type="evidence" value="ECO:0007669"/>
    <property type="project" value="UniProtKB-KW"/>
</dbReference>
<name>A0A1E5L291_9FIRM</name>
<dbReference type="GO" id="GO:0006508">
    <property type="term" value="P:proteolysis"/>
    <property type="evidence" value="ECO:0007669"/>
    <property type="project" value="UniProtKB-KW"/>
</dbReference>
<comment type="similarity">
    <text evidence="3">Belongs to the peptidase M50B family.</text>
</comment>
<evidence type="ECO:0000256" key="1">
    <source>
        <dbReference type="ARBA" id="ARBA00001947"/>
    </source>
</evidence>
<evidence type="ECO:0000256" key="7">
    <source>
        <dbReference type="ARBA" id="ARBA00022801"/>
    </source>
</evidence>
<evidence type="ECO:0000313" key="14">
    <source>
        <dbReference type="EMBL" id="OEH84240.1"/>
    </source>
</evidence>
<dbReference type="PANTHER" id="PTHR39188">
    <property type="entry name" value="MEMBRANE-ASSOCIATED ZINC METALLOPROTEASE M50B"/>
    <property type="match status" value="1"/>
</dbReference>
<evidence type="ECO:0000256" key="10">
    <source>
        <dbReference type="ARBA" id="ARBA00023049"/>
    </source>
</evidence>
<gene>
    <name evidence="14" type="ORF">BHU72_12615</name>
</gene>
<dbReference type="RefSeq" id="WP_069703477.1">
    <property type="nucleotide sequence ID" value="NZ_MJAT01000040.1"/>
</dbReference>
<evidence type="ECO:0000256" key="4">
    <source>
        <dbReference type="ARBA" id="ARBA00022670"/>
    </source>
</evidence>